<evidence type="ECO:0000313" key="1">
    <source>
        <dbReference type="EMBL" id="PAA15128.1"/>
    </source>
</evidence>
<sequence length="246" mass="27505">MKVGVFMIRDVTLVENNFISIFSDAVILYEAAVSAVDEELKSALVKSSILTVNYALEAAANSFVSSVELDDELKGKVDRYSTLEKFGYVVNYHTGKSLPSGAKIYQQVRNLITRRNQMVHPKVNAVGYQVRTTGGGGEPFMHTVIKKAPKKGASQNPKLLGDDPELYTVKDAQAALQAMTSFLNLYVEEWWGIGYENANLFLYQTWDGSIGAMPYMFRPHQIKVLIRNKELLDVRFIGIHGMISLE</sequence>
<comment type="caution">
    <text evidence="1">The sequence shown here is derived from an EMBL/GenBank/DDBJ whole genome shotgun (WGS) entry which is preliminary data.</text>
</comment>
<proteinExistence type="predicted"/>
<dbReference type="AlphaFoldDB" id="A0A267ARB6"/>
<organism evidence="1 2">
    <name type="scientific">Pseudomonas fragi</name>
    <dbReference type="NCBI Taxonomy" id="296"/>
    <lineage>
        <taxon>Bacteria</taxon>
        <taxon>Pseudomonadati</taxon>
        <taxon>Pseudomonadota</taxon>
        <taxon>Gammaproteobacteria</taxon>
        <taxon>Pseudomonadales</taxon>
        <taxon>Pseudomonadaceae</taxon>
        <taxon>Pseudomonas</taxon>
    </lineage>
</organism>
<dbReference type="EMBL" id="NQKQ01000002">
    <property type="protein sequence ID" value="PAA15128.1"/>
    <property type="molecule type" value="Genomic_DNA"/>
</dbReference>
<evidence type="ECO:0000313" key="2">
    <source>
        <dbReference type="Proteomes" id="UP000215861"/>
    </source>
</evidence>
<reference evidence="1 2" key="1">
    <citation type="submission" date="2017-08" db="EMBL/GenBank/DDBJ databases">
        <title>Genomic and metabolic characterisation of spoilage-associated Pseudomonas species.</title>
        <authorList>
            <person name="Stanborough T."/>
            <person name="Fegan N."/>
            <person name="Powell S.M."/>
            <person name="Singh T."/>
            <person name="Tamplin M.L."/>
            <person name="Chandry P.S."/>
        </authorList>
    </citation>
    <scope>NUCLEOTIDE SEQUENCE [LARGE SCALE GENOMIC DNA]</scope>
    <source>
        <strain evidence="1 2">F1801</strain>
    </source>
</reference>
<name>A0A267ARB6_PSEFR</name>
<accession>A0A267ARB6</accession>
<protein>
    <submittedName>
        <fullName evidence="1">Uncharacterized protein</fullName>
    </submittedName>
</protein>
<dbReference type="Proteomes" id="UP000215861">
    <property type="component" value="Unassembled WGS sequence"/>
</dbReference>
<gene>
    <name evidence="1" type="ORF">CJU81_02745</name>
</gene>